<evidence type="ECO:0000256" key="1">
    <source>
        <dbReference type="ARBA" id="ARBA00022801"/>
    </source>
</evidence>
<dbReference type="InterPro" id="IPR029033">
    <property type="entry name" value="His_PPase_superfam"/>
</dbReference>
<sequence length="493" mass="54846">MKPNAFPTYIGYPGSYSSGAPAAFANDMKPAASPTRGVEPIQTALAHFDKFNPFRHMGPLSPYYSAQHGNVDNARFLATPVSANGTCTLSQVHILHRHGSRYPTGGSQASLVANMLASKPKGEKAPLSFTGPLAFLNTYQYQLGEELLVPLGREQLHMSGIKAAIDYGRLAEKDLAENKRLFVRTGSQQRIVDSALAWSTGFWGNSWVNKTDFEVQIEEPGFNTTLAPNFACSAAADSFKIQEWIESYLGKATARLQQYVHGAEITPMIVYGMQQLCSYDTVAFGRSDFCSLFTEEEWLGFEFTWDKRFFFDYGPGNQVGPAMGLGWLNEFVSRLTRTPWNSTTQTSENATFNAHADLFPVDRAIYADFTHDSVLTSVLAALRLAEFSIPPKLDDKHRAFRTSQVVPFGARMVFEVFDCPTPVPPPSALEHRRIPLKAYPPEQYLRMKLNDAIVPLSGLSQCEDRKDGLCTLSGFLDSHADRNNQGWWDRCRG</sequence>
<feature type="active site" description="Proton donor" evidence="3">
    <location>
        <position position="372"/>
    </location>
</feature>
<evidence type="ECO:0000313" key="6">
    <source>
        <dbReference type="Proteomes" id="UP000008837"/>
    </source>
</evidence>
<dbReference type="EMBL" id="AAYY01000008">
    <property type="protein sequence ID" value="EDP43451.1"/>
    <property type="molecule type" value="Genomic_DNA"/>
</dbReference>
<dbReference type="AlphaFoldDB" id="A8Q3P1"/>
<feature type="active site" description="Nucleophile" evidence="3">
    <location>
        <position position="98"/>
    </location>
</feature>
<keyword evidence="2" id="KW-0325">Glycoprotein</keyword>
<dbReference type="RefSeq" id="XP_001730665.1">
    <property type="nucleotide sequence ID" value="XM_001730613.1"/>
</dbReference>
<dbReference type="PROSITE" id="PS00616">
    <property type="entry name" value="HIS_ACID_PHOSPHAT_1"/>
    <property type="match status" value="1"/>
</dbReference>
<dbReference type="CDD" id="cd07061">
    <property type="entry name" value="HP_HAP_like"/>
    <property type="match status" value="1"/>
</dbReference>
<dbReference type="InterPro" id="IPR033379">
    <property type="entry name" value="Acid_Pase_AS"/>
</dbReference>
<dbReference type="Gene3D" id="3.40.50.1240">
    <property type="entry name" value="Phosphoglycerate mutase-like"/>
    <property type="match status" value="1"/>
</dbReference>
<comment type="caution">
    <text evidence="5">The sequence shown here is derived from an EMBL/GenBank/DDBJ whole genome shotgun (WGS) entry which is preliminary data.</text>
</comment>
<dbReference type="GO" id="GO:0003993">
    <property type="term" value="F:acid phosphatase activity"/>
    <property type="evidence" value="ECO:0007669"/>
    <property type="project" value="TreeGrafter"/>
</dbReference>
<organism evidence="5 6">
    <name type="scientific">Malassezia globosa (strain ATCC MYA-4612 / CBS 7966)</name>
    <name type="common">Dandruff-associated fungus</name>
    <dbReference type="NCBI Taxonomy" id="425265"/>
    <lineage>
        <taxon>Eukaryota</taxon>
        <taxon>Fungi</taxon>
        <taxon>Dikarya</taxon>
        <taxon>Basidiomycota</taxon>
        <taxon>Ustilaginomycotina</taxon>
        <taxon>Malasseziomycetes</taxon>
        <taxon>Malasseziales</taxon>
        <taxon>Malasseziaceae</taxon>
        <taxon>Malassezia</taxon>
    </lineage>
</organism>
<evidence type="ECO:0008006" key="7">
    <source>
        <dbReference type="Google" id="ProtNLM"/>
    </source>
</evidence>
<feature type="disulfide bond" evidence="4">
    <location>
        <begin position="87"/>
        <end position="419"/>
    </location>
</feature>
<dbReference type="Pfam" id="PF00328">
    <property type="entry name" value="His_Phos_2"/>
    <property type="match status" value="1"/>
</dbReference>
<dbReference type="PIRSF" id="PIRSF000894">
    <property type="entry name" value="Acid_phosphatase"/>
    <property type="match status" value="1"/>
</dbReference>
<reference evidence="5 6" key="1">
    <citation type="journal article" date="2007" name="Proc. Natl. Acad. Sci. U.S.A.">
        <title>Dandruff-associated Malassezia genomes reveal convergent and divergent virulence traits shared with plant and human fungal pathogens.</title>
        <authorList>
            <person name="Xu J."/>
            <person name="Saunders C.W."/>
            <person name="Hu P."/>
            <person name="Grant R.A."/>
            <person name="Boekhout T."/>
            <person name="Kuramae E.E."/>
            <person name="Kronstad J.W."/>
            <person name="Deangelis Y.M."/>
            <person name="Reeder N.L."/>
            <person name="Johnstone K.R."/>
            <person name="Leland M."/>
            <person name="Fieno A.M."/>
            <person name="Begley W.M."/>
            <person name="Sun Y."/>
            <person name="Lacey M.P."/>
            <person name="Chaudhary T."/>
            <person name="Keough T."/>
            <person name="Chu L."/>
            <person name="Sears R."/>
            <person name="Yuan B."/>
            <person name="Dawson T.L.Jr."/>
        </authorList>
    </citation>
    <scope>NUCLEOTIDE SEQUENCE [LARGE SCALE GENOMIC DNA]</scope>
    <source>
        <strain evidence="6">ATCC MYA-4612 / CBS 7966</strain>
    </source>
</reference>
<evidence type="ECO:0000256" key="3">
    <source>
        <dbReference type="PIRSR" id="PIRSR000894-1"/>
    </source>
</evidence>
<evidence type="ECO:0000313" key="5">
    <source>
        <dbReference type="EMBL" id="EDP43451.1"/>
    </source>
</evidence>
<proteinExistence type="predicted"/>
<dbReference type="InParanoid" id="A8Q3P1"/>
<dbReference type="FunCoup" id="A8Q3P1">
    <property type="interactions" value="172"/>
</dbReference>
<dbReference type="OrthoDB" id="6509975at2759"/>
<dbReference type="OMA" id="MGPLTPY"/>
<dbReference type="VEuPathDB" id="FungiDB:MGL_2461"/>
<feature type="disulfide bond" evidence="4">
    <location>
        <begin position="232"/>
        <end position="491"/>
    </location>
</feature>
<gene>
    <name evidence="5" type="ORF">MGL_2461</name>
</gene>
<dbReference type="Proteomes" id="UP000008837">
    <property type="component" value="Unassembled WGS sequence"/>
</dbReference>
<keyword evidence="4" id="KW-1015">Disulfide bond</keyword>
<dbReference type="SUPFAM" id="SSF53254">
    <property type="entry name" value="Phosphoglycerate mutase-like"/>
    <property type="match status" value="1"/>
</dbReference>
<feature type="disulfide bond" evidence="4">
    <location>
        <begin position="462"/>
        <end position="470"/>
    </location>
</feature>
<dbReference type="STRING" id="425265.A8Q3P1"/>
<dbReference type="InterPro" id="IPR000560">
    <property type="entry name" value="His_Pase_clade-2"/>
</dbReference>
<accession>A8Q3P1</accession>
<feature type="disulfide bond" evidence="4">
    <location>
        <begin position="277"/>
        <end position="290"/>
    </location>
</feature>
<evidence type="ECO:0000256" key="4">
    <source>
        <dbReference type="PIRSR" id="PIRSR000894-2"/>
    </source>
</evidence>
<keyword evidence="6" id="KW-1185">Reference proteome</keyword>
<protein>
    <recommendedName>
        <fullName evidence="7">3-phytase</fullName>
    </recommendedName>
</protein>
<dbReference type="PANTHER" id="PTHR20963:SF42">
    <property type="entry name" value="PHOSPHOGLYCERATE MUTASE-LIKE PROTEIN"/>
    <property type="match status" value="1"/>
</dbReference>
<dbReference type="PANTHER" id="PTHR20963">
    <property type="entry name" value="MULTIPLE INOSITOL POLYPHOSPHATE PHOSPHATASE-RELATED"/>
    <property type="match status" value="1"/>
</dbReference>
<dbReference type="GeneID" id="5854972"/>
<name>A8Q3P1_MALGO</name>
<dbReference type="KEGG" id="mgl:MGL_2461"/>
<dbReference type="InterPro" id="IPR016274">
    <property type="entry name" value="Histidine_acid_Pase_euk"/>
</dbReference>
<evidence type="ECO:0000256" key="2">
    <source>
        <dbReference type="ARBA" id="ARBA00023180"/>
    </source>
</evidence>
<keyword evidence="1" id="KW-0378">Hydrolase</keyword>